<dbReference type="Proteomes" id="UP000076503">
    <property type="component" value="Unassembled WGS sequence"/>
</dbReference>
<dbReference type="PANTHER" id="PTHR46928:SF1">
    <property type="entry name" value="MESENCHYME-SPECIFIC CELL SURFACE GLYCOPROTEIN"/>
    <property type="match status" value="1"/>
</dbReference>
<dbReference type="PATRIC" id="fig|1365251.3.peg.2304"/>
<comment type="caution">
    <text evidence="3">The sequence shown here is derived from an EMBL/GenBank/DDBJ whole genome shotgun (WGS) entry which is preliminary data.</text>
</comment>
<feature type="compositionally biased region" description="Basic and acidic residues" evidence="1">
    <location>
        <begin position="504"/>
        <end position="514"/>
    </location>
</feature>
<dbReference type="RefSeq" id="WP_063361792.1">
    <property type="nucleotide sequence ID" value="NZ_AUXZ01000073.1"/>
</dbReference>
<dbReference type="Gene3D" id="2.130.10.10">
    <property type="entry name" value="YVTN repeat-like/Quinoprotein amine dehydrogenase"/>
    <property type="match status" value="1"/>
</dbReference>
<feature type="region of interest" description="Disordered" evidence="1">
    <location>
        <begin position="25"/>
        <end position="63"/>
    </location>
</feature>
<dbReference type="Pfam" id="PF01391">
    <property type="entry name" value="Collagen"/>
    <property type="match status" value="1"/>
</dbReference>
<evidence type="ECO:0000313" key="3">
    <source>
        <dbReference type="EMBL" id="KZN50676.1"/>
    </source>
</evidence>
<dbReference type="OrthoDB" id="9803927at2"/>
<feature type="region of interest" description="Disordered" evidence="1">
    <location>
        <begin position="493"/>
        <end position="514"/>
    </location>
</feature>
<dbReference type="PROSITE" id="PS51257">
    <property type="entry name" value="PROKAR_LIPOPROTEIN"/>
    <property type="match status" value="1"/>
</dbReference>
<name>A0A161Y594_9GAMM</name>
<dbReference type="EMBL" id="AUXZ01000073">
    <property type="protein sequence ID" value="KZN50676.1"/>
    <property type="molecule type" value="Genomic_DNA"/>
</dbReference>
<dbReference type="NCBIfam" id="NF038117">
    <property type="entry name" value="choice_anch_I"/>
    <property type="match status" value="1"/>
</dbReference>
<feature type="domain" description="Choice-of-anchor I" evidence="2">
    <location>
        <begin position="86"/>
        <end position="606"/>
    </location>
</feature>
<evidence type="ECO:0000256" key="1">
    <source>
        <dbReference type="SAM" id="MobiDB-lite"/>
    </source>
</evidence>
<sequence>MKQLVLPLLISALLTGCTFDGEDGRNGVDGKDGSNGQIGETGSTGDKGDKGDPGTNGVDGAAGLDSLQQITPKLIGRAVLNAESPEGAAEIVAYHAQGQRIFALNSSSSPATIEIINIADMDPQTLTKNAEGVVTNTNLQSNTSINLSEFETGDANSLAIHDNLLAVAIAKDTGQSGKIVFFDIADTPKFIKAVTVGYLPDMVTFSPDGQKVVVANEGEPKGDYSIDPEGSIAVIDINNDQVSDTANILNFNQFDSQLAVLKNQGVVFANPTGRTIKGNTINTTVSMDLEPEYVTISKDSRYAYVSLQENNAIAKVDLIDNSLSILGLGFKDWGKSTLDASDKDNAINFAAYPGLYGMYQPDTIAAYQWQGANFIISANEGDGREYFFDSPDEATCLAEGGLEFDNDDGCLAYTDEIRAEDLTLNNNFDYLNNDDQDIGRLKVSTVLGDSDNDNQYEALYTYGARSFSIWDHHGHRVYDSGDDIGKITASIHGEAFNNDEDENKGDTRSDAKGAEPEALAIGQINDRTYAFIGLERMGGILVYDVSNPFNVTMHTYMINRGLEAGAQISGDLAPEGMVFIDQAQSPTGEALLIVGNEISGSVSIWSLSSQ</sequence>
<reference evidence="3" key="1">
    <citation type="submission" date="2013-07" db="EMBL/GenBank/DDBJ databases">
        <title>Comparative Genomic and Metabolomic Analysis of Twelve Strains of Pseudoalteromonas luteoviolacea.</title>
        <authorList>
            <person name="Vynne N.G."/>
            <person name="Mansson M."/>
            <person name="Gram L."/>
        </authorList>
    </citation>
    <scope>NUCLEOTIDE SEQUENCE [LARGE SCALE GENOMIC DNA]</scope>
    <source>
        <strain evidence="3">H33</strain>
    </source>
</reference>
<evidence type="ECO:0000259" key="2">
    <source>
        <dbReference type="Pfam" id="PF22494"/>
    </source>
</evidence>
<accession>A0A161Y594</accession>
<dbReference type="PANTHER" id="PTHR46928">
    <property type="entry name" value="MESENCHYME-SPECIFIC CELL SURFACE GLYCOPROTEIN"/>
    <property type="match status" value="1"/>
</dbReference>
<dbReference type="InterPro" id="IPR008160">
    <property type="entry name" value="Collagen"/>
</dbReference>
<gene>
    <name evidence="3" type="ORF">N476_15415</name>
</gene>
<proteinExistence type="predicted"/>
<dbReference type="Pfam" id="PF22494">
    <property type="entry name" value="choice_anch_I"/>
    <property type="match status" value="1"/>
</dbReference>
<dbReference type="SUPFAM" id="SSF75011">
    <property type="entry name" value="3-carboxy-cis,cis-mucoante lactonizing enzyme"/>
    <property type="match status" value="1"/>
</dbReference>
<dbReference type="AlphaFoldDB" id="A0A161Y594"/>
<protein>
    <recommendedName>
        <fullName evidence="2">Choice-of-anchor I domain-containing protein</fullName>
    </recommendedName>
</protein>
<dbReference type="InterPro" id="IPR052956">
    <property type="entry name" value="Mesenchyme-surface_protein"/>
</dbReference>
<dbReference type="InterPro" id="IPR055188">
    <property type="entry name" value="Choice_anch_I"/>
</dbReference>
<organism evidence="3">
    <name type="scientific">Pseudoalteromonas luteoviolacea H33</name>
    <dbReference type="NCBI Taxonomy" id="1365251"/>
    <lineage>
        <taxon>Bacteria</taxon>
        <taxon>Pseudomonadati</taxon>
        <taxon>Pseudomonadota</taxon>
        <taxon>Gammaproteobacteria</taxon>
        <taxon>Alteromonadales</taxon>
        <taxon>Pseudoalteromonadaceae</taxon>
        <taxon>Pseudoalteromonas</taxon>
    </lineage>
</organism>
<dbReference type="InterPro" id="IPR015943">
    <property type="entry name" value="WD40/YVTN_repeat-like_dom_sf"/>
</dbReference>